<gene>
    <name evidence="5" type="ORF">CBOVIS_LOCUS2986</name>
</gene>
<dbReference type="SMART" id="SM00306">
    <property type="entry name" value="HintN"/>
    <property type="match status" value="1"/>
</dbReference>
<dbReference type="Pfam" id="PF06653">
    <property type="entry name" value="Claudin_3"/>
    <property type="match status" value="1"/>
</dbReference>
<evidence type="ECO:0000256" key="2">
    <source>
        <dbReference type="SAM" id="Phobius"/>
    </source>
</evidence>
<dbReference type="Pfam" id="PF01079">
    <property type="entry name" value="Hint"/>
    <property type="match status" value="1"/>
</dbReference>
<dbReference type="InterPro" id="IPR052140">
    <property type="entry name" value="Dev_Signal_Hedgehog-like"/>
</dbReference>
<dbReference type="PANTHER" id="PTHR46706">
    <property type="entry name" value="PROTEIN QUA-1-RELATED"/>
    <property type="match status" value="1"/>
</dbReference>
<feature type="transmembrane region" description="Helical" evidence="2">
    <location>
        <begin position="136"/>
        <end position="153"/>
    </location>
</feature>
<dbReference type="InterPro" id="IPR001767">
    <property type="entry name" value="Hedgehog_Hint"/>
</dbReference>
<dbReference type="PANTHER" id="PTHR46706:SF7">
    <property type="entry name" value="GROUNDHOG (HEDGEHOG-LIKE FAMILY)-RELATED"/>
    <property type="match status" value="1"/>
</dbReference>
<reference evidence="5 6" key="1">
    <citation type="submission" date="2020-04" db="EMBL/GenBank/DDBJ databases">
        <authorList>
            <person name="Laetsch R D."/>
            <person name="Stevens L."/>
            <person name="Kumar S."/>
            <person name="Blaxter L. M."/>
        </authorList>
    </citation>
    <scope>NUCLEOTIDE SEQUENCE [LARGE SCALE GENOMIC DNA]</scope>
</reference>
<keyword evidence="2" id="KW-1133">Transmembrane helix</keyword>
<dbReference type="InterPro" id="IPR009545">
    <property type="entry name" value="Claudin-like"/>
</dbReference>
<dbReference type="Pfam" id="PF04155">
    <property type="entry name" value="Ground-like"/>
    <property type="match status" value="4"/>
</dbReference>
<feature type="compositionally biased region" description="Gly residues" evidence="1">
    <location>
        <begin position="885"/>
        <end position="896"/>
    </location>
</feature>
<accession>A0A8S1EKR4</accession>
<keyword evidence="2" id="KW-0472">Membrane</keyword>
<name>A0A8S1EKR4_9PELO</name>
<dbReference type="SMART" id="SM00305">
    <property type="entry name" value="HintC"/>
    <property type="match status" value="1"/>
</dbReference>
<keyword evidence="6" id="KW-1185">Reference proteome</keyword>
<proteinExistence type="predicted"/>
<feature type="transmembrane region" description="Helical" evidence="2">
    <location>
        <begin position="94"/>
        <end position="124"/>
    </location>
</feature>
<dbReference type="InterPro" id="IPR003587">
    <property type="entry name" value="Hint_dom_N"/>
</dbReference>
<dbReference type="InterPro" id="IPR003586">
    <property type="entry name" value="Hint_dom_C"/>
</dbReference>
<comment type="caution">
    <text evidence="5">The sequence shown here is derived from an EMBL/GenBank/DDBJ whole genome shotgun (WGS) entry which is preliminary data.</text>
</comment>
<evidence type="ECO:0008006" key="7">
    <source>
        <dbReference type="Google" id="ProtNLM"/>
    </source>
</evidence>
<dbReference type="EMBL" id="CADEPM010000002">
    <property type="protein sequence ID" value="CAB3399948.1"/>
    <property type="molecule type" value="Genomic_DNA"/>
</dbReference>
<dbReference type="Gene3D" id="2.170.16.10">
    <property type="entry name" value="Hedgehog/Intein (Hint) domain"/>
    <property type="match status" value="1"/>
</dbReference>
<dbReference type="OrthoDB" id="5212at2759"/>
<dbReference type="InterPro" id="IPR007284">
    <property type="entry name" value="Ground-like_dom"/>
</dbReference>
<organism evidence="5 6">
    <name type="scientific">Caenorhabditis bovis</name>
    <dbReference type="NCBI Taxonomy" id="2654633"/>
    <lineage>
        <taxon>Eukaryota</taxon>
        <taxon>Metazoa</taxon>
        <taxon>Ecdysozoa</taxon>
        <taxon>Nematoda</taxon>
        <taxon>Chromadorea</taxon>
        <taxon>Rhabditida</taxon>
        <taxon>Rhabditina</taxon>
        <taxon>Rhabditomorpha</taxon>
        <taxon>Rhabditoidea</taxon>
        <taxon>Rhabditidae</taxon>
        <taxon>Peloderinae</taxon>
        <taxon>Caenorhabditis</taxon>
    </lineage>
</organism>
<sequence>MYIPLFAITGATLLSALFTGIALFTNHWAVITVFIDYSIYWLGLVPYNEMDPGWIKATCIFMYINFTFEIIAIIICVIGILLSSARGDTKFLRVILMAIAAVSALIGILGAIAFIIFVANYQYLDVYDYFENPIDISLLDVSILVVFTIRSFTTATMRKGLFLFCAILSIGISKKLKVKTDGYTTDDKSDLFCIWNQTAGWKLPYQSLSIECCDSQLNSVLREAVRIGINTPKLGDAAKFIQRRAHLRFKKSFEVIVSKRNFAISRHYHGSHSCKIMDHKHIFLIYETPRQYDPFDMPKEDYLSTIDSGDPLGSEKPANLRGDFPDVREDSTAGEDLSVQPPIDAILSFPNKFAEVDPGSHEEMSKAAFLMAEEQSSMDDFLNPVTEISVLSSETNSTEMFNSFANLREKDRLPENTHCDKKRKDGNRCCDGRLASTMRDAMRQMATSAEFGIGKEGIIASELQQKVQLRFKKSFEVIVSRSDFVLSSYMNGDNICKFENRGFYILAYATPRQYDIEDSEHEKELSETSDPDPLGSSKPSFANEAPWHVPLKLEFSGPRAGYPVGSHCSESRTGSRCCNLILFNAMKTGYEKVINSAKFDPYDLREITKEIQWNVEEVLQHSAEVIVSLDDFTYATHNTNEYTCKYRVDKYYVLAYTTPEGDTDYEYDENDVSIIPSEPEANIVQPVLQENIETRQGFNQQQTAAPQTTVSYFSANPQPMYPHVYQPMFHNPMLQQNPVAFGRFKRQIGPTPYPIHSSPYNDIGSAKPFHCPAELSGLDGIACCDGGLQYEANKVIDQAKQAPDFDKHNTRNLAKLMTRSIQKRFGTTFESVVAEADFTWGTNKFNQRSCKIDSNGYSALSYQSSSKPPPATDFLDIPNDPTLGGPTGASGAGGGGGGNGGGAGGGGGGGNAGGGGGGSGGAGGGRGNGGGGGGGSGAAASGGGGSGSGGGAAGSAGGGAGNGAGAAGSAGGGAGNGAGAAGSAGGGAGNGAGGGAGNGAAAAAAANAFGFGGGGKKRMDQIDIGDYVLTANHNSTYFTPITLWIHREPETVEKFVTIMTEYGKMLRLTSRHYMYRNKCGKNYQEYIKLLPAESEAVFASTLEVNDCVIVMYKGRYRQQKIQEITITERKGIYSPLTSNGRIIVNDMLASCYSDLKQSTIQTTYFWAANLFRTKISELFGNLFHNKIELPSGTMLTKEIIQLIVPIRK</sequence>
<dbReference type="SUPFAM" id="SSF51294">
    <property type="entry name" value="Hedgehog/intein (Hint) domain"/>
    <property type="match status" value="1"/>
</dbReference>
<keyword evidence="2" id="KW-0812">Transmembrane</keyword>
<evidence type="ECO:0000313" key="5">
    <source>
        <dbReference type="EMBL" id="CAB3399948.1"/>
    </source>
</evidence>
<feature type="region of interest" description="Disordered" evidence="1">
    <location>
        <begin position="859"/>
        <end position="896"/>
    </location>
</feature>
<feature type="region of interest" description="Disordered" evidence="1">
    <location>
        <begin position="517"/>
        <end position="539"/>
    </location>
</feature>
<feature type="domain" description="Hint" evidence="3">
    <location>
        <begin position="1113"/>
        <end position="1157"/>
    </location>
</feature>
<dbReference type="InterPro" id="IPR036844">
    <property type="entry name" value="Hint_dom_sf"/>
</dbReference>
<feature type="domain" description="Hint" evidence="4">
    <location>
        <begin position="1006"/>
        <end position="1112"/>
    </location>
</feature>
<evidence type="ECO:0000259" key="3">
    <source>
        <dbReference type="SMART" id="SM00305"/>
    </source>
</evidence>
<evidence type="ECO:0000313" key="6">
    <source>
        <dbReference type="Proteomes" id="UP000494206"/>
    </source>
</evidence>
<evidence type="ECO:0000256" key="1">
    <source>
        <dbReference type="SAM" id="MobiDB-lite"/>
    </source>
</evidence>
<protein>
    <recommendedName>
        <fullName evidence="7">Ground-like domain-containing protein</fullName>
    </recommendedName>
</protein>
<evidence type="ECO:0000259" key="4">
    <source>
        <dbReference type="SMART" id="SM00306"/>
    </source>
</evidence>
<dbReference type="Proteomes" id="UP000494206">
    <property type="component" value="Unassembled WGS sequence"/>
</dbReference>
<dbReference type="AlphaFoldDB" id="A0A8S1EKR4"/>
<dbReference type="CDD" id="cd00081">
    <property type="entry name" value="Hint"/>
    <property type="match status" value="1"/>
</dbReference>
<feature type="transmembrane region" description="Helical" evidence="2">
    <location>
        <begin position="53"/>
        <end position="82"/>
    </location>
</feature>
<feature type="region of interest" description="Disordered" evidence="1">
    <location>
        <begin position="929"/>
        <end position="972"/>
    </location>
</feature>
<dbReference type="GO" id="GO:0016540">
    <property type="term" value="P:protein autoprocessing"/>
    <property type="evidence" value="ECO:0007669"/>
    <property type="project" value="InterPro"/>
</dbReference>